<proteinExistence type="inferred from homology"/>
<dbReference type="Pfam" id="PF03676">
    <property type="entry name" value="PHAF1"/>
    <property type="match status" value="1"/>
</dbReference>
<dbReference type="InterPro" id="IPR013155">
    <property type="entry name" value="M/V/L/I-tRNA-synth_anticd-bd"/>
</dbReference>
<feature type="region of interest" description="Disordered" evidence="12">
    <location>
        <begin position="344"/>
        <end position="371"/>
    </location>
</feature>
<dbReference type="InterPro" id="IPR009080">
    <property type="entry name" value="tRNAsynth_Ia_anticodon-bd"/>
</dbReference>
<evidence type="ECO:0000256" key="6">
    <source>
        <dbReference type="ARBA" id="ARBA00022840"/>
    </source>
</evidence>
<dbReference type="SUPFAM" id="SSF50677">
    <property type="entry name" value="ValRS/IleRS/LeuRS editing domain"/>
    <property type="match status" value="1"/>
</dbReference>
<evidence type="ECO:0000256" key="9">
    <source>
        <dbReference type="ARBA" id="ARBA00032665"/>
    </source>
</evidence>
<dbReference type="SUPFAM" id="SSF52374">
    <property type="entry name" value="Nucleotidylyl transferase"/>
    <property type="match status" value="1"/>
</dbReference>
<dbReference type="GeneID" id="62202542"/>
<dbReference type="PANTHER" id="PTHR42765:SF1">
    <property type="entry name" value="ISOLEUCINE--TRNA LIGASE, MITOCHONDRIAL"/>
    <property type="match status" value="1"/>
</dbReference>
<evidence type="ECO:0000259" key="14">
    <source>
        <dbReference type="Pfam" id="PF08264"/>
    </source>
</evidence>
<keyword evidence="4" id="KW-0436">Ligase</keyword>
<dbReference type="GO" id="GO:0002161">
    <property type="term" value="F:aminoacyl-tRNA deacylase activity"/>
    <property type="evidence" value="ECO:0007669"/>
    <property type="project" value="InterPro"/>
</dbReference>
<sequence length="1647" mass="183914">MEDGVMQLQPGRSVGFMTLGCSLHEVLTTIKAEVKAFPRFQLYHDELRPISSPVQVVLPDNGLRLQFDGPDQRLRLIEVLDFAKAKLVYKDIEVYKPGEVGFSGGVSGPRFRHVYDKLLGPTYGGEYIPPKSEDPNARGTYNLSYPGIAFNFSVQHSAYSPKKDFISLLSSSATGPATSMAVFNGESWQKARGTLFTATPPNPRSLALGKAKDGGPDEIETVKVHGEGRIEFVRRSSPPFWITLSETTPQDLIMELGAPDSIYRKNDHRLSIHKDRRTSDASDLSPGGLTPDDDSDHGSVIRSDNEDAWEDDDEAALEAQEREVAAAEHFYNYYHHGFDILISQPTQISPPSPTAERRESELHSQGELSAQPLNHLTATKIIFHGNVPGSYQFNRHRRSRWTLEHVPSAMYRDPLSSEMGFGDISGRLKEVFKPYYENEEQERLQQRGMALNRGWGDSPGSSCELLGGWEDSSGKKSKFANAGSVLMEGAADVGNVELFGFPGMVFEVLKNGACGEVTHTSQSARGISAGYVAQVSDWYMSTLSYCGIVNSSSIRLYLRAITEPSRTITDEWSIQKYWNSNHHFPADLPAQDAIMLTPTRILRASWSNTLRLPKSSFPPRPLASTNPTYLKRCTDDLYAWQASPERVIRYGHLEKRLNEQNGEKEGSAPRESFTLHDGPPYANGPLHIGHALNKITKDIICRHEVGQGKKVSYIPGWDCHGLPIEIKALQAQKKDAAQADPVSVRDAARELATRTIEEQKKGFKEWAVMGDWDNAYQTMERGFEIRQLEVFKAMFEKGLIYRQFKPVYWSPSSRTALAEAELEYDEGHKSLAAFVRYPIHLSETLKNGALKGVDGEVSVVIWTTTPWTLPANKAIAVHRDMHYCVVKDAEKGGELILVAASRVAEYEKILERKLEIVVADVRGSDIAEQAQYENPFQKANGLQPIIHADFVTDSSGTGLVHLAPGHGMDDYNVCMSLNVPAFAPIDDAGAFTKDAFPEQPELLEGLPVAGIKKSGSNAVCNYLQKLDMLRGKQNYRHKYPIDWRTKEPVITRATEQWFANVEGIKDASMKAIADVNFMPATGRSRLESFIQGRSQWCISRQRAWGVPIPALYKVEGDTLKATMDSETIDHVIEVIKERGINAWWTDAQDDPAWKPKHLTGTYVRGRDTMDVWFDSGTSWKLLPEQKDKPVADVYLEGTDQHRGWFQSSLLTHVATQSYSTETVKAPYKTLITHGFTLDSDGRKMSKSLGNVISPMQIMSGELLPPVKRKKQKGVKQDPAAKNTPTYDAMGADALRLWAASSDYTRDVTIGQPVLMSVNQALHKYRVTFKWLLGIFSLPSCPPPFTSFNELTPSIIEFKELTDRLAIHRLVQVSAEVHNHFGRYEFFKGVNAINKYISMDLSAFYFETLKDRVYTSDKNDCETLQRVLGLIFYELLQMLAPVCPLLVEEVWDHLPAELKEKSSHPARAVWSPLPALKESESACLESMNETTSTLGAAIKIAQERLRADKKIGSSLESAATVYLPASNAEKLHAEFSACLQPSTPRPMDVETQLAGLFVISEVNLRTLSDSSAPANSIFAAEDPDAVKQHLQWYEEEALSSDSGVFGTAKVLVHPPSREKCPRCWRFVKEEREEVCGRCGDVVLQQDRV</sequence>
<evidence type="ECO:0000256" key="4">
    <source>
        <dbReference type="ARBA" id="ARBA00022598"/>
    </source>
</evidence>
<keyword evidence="6" id="KW-0067">ATP-binding</keyword>
<dbReference type="GO" id="GO:0005739">
    <property type="term" value="C:mitochondrion"/>
    <property type="evidence" value="ECO:0007669"/>
    <property type="project" value="UniProtKB-SubCell"/>
</dbReference>
<dbReference type="InterPro" id="IPR033708">
    <property type="entry name" value="Anticodon_Ile_BEm"/>
</dbReference>
<evidence type="ECO:0000256" key="2">
    <source>
        <dbReference type="ARBA" id="ARBA00005594"/>
    </source>
</evidence>
<dbReference type="GO" id="GO:0032543">
    <property type="term" value="P:mitochondrial translation"/>
    <property type="evidence" value="ECO:0007669"/>
    <property type="project" value="TreeGrafter"/>
</dbReference>
<feature type="compositionally biased region" description="Basic and acidic residues" evidence="12">
    <location>
        <begin position="296"/>
        <end position="305"/>
    </location>
</feature>
<evidence type="ECO:0000313" key="15">
    <source>
        <dbReference type="EMBL" id="KAF7677458.1"/>
    </source>
</evidence>
<dbReference type="Pfam" id="PF08264">
    <property type="entry name" value="Anticodon_1"/>
    <property type="match status" value="1"/>
</dbReference>
<comment type="subcellular location">
    <subcellularLocation>
        <location evidence="1">Mitochondrion</location>
    </subcellularLocation>
</comment>
<dbReference type="NCBIfam" id="TIGR00392">
    <property type="entry name" value="ileS"/>
    <property type="match status" value="1"/>
</dbReference>
<dbReference type="Gene3D" id="3.90.740.10">
    <property type="entry name" value="Valyl/Leucyl/Isoleucyl-tRNA synthetase, editing domain"/>
    <property type="match status" value="1"/>
</dbReference>
<dbReference type="InterPro" id="IPR002301">
    <property type="entry name" value="Ile-tRNA-ligase"/>
</dbReference>
<dbReference type="PROSITE" id="PS00178">
    <property type="entry name" value="AA_TRNA_LIGASE_I"/>
    <property type="match status" value="1"/>
</dbReference>
<evidence type="ECO:0000256" key="10">
    <source>
        <dbReference type="ARBA" id="ARBA00048359"/>
    </source>
</evidence>
<dbReference type="EMBL" id="JAAABM010000005">
    <property type="protein sequence ID" value="KAF7677458.1"/>
    <property type="molecule type" value="Genomic_DNA"/>
</dbReference>
<dbReference type="CDD" id="cd07960">
    <property type="entry name" value="Anticodon_Ia_Ile_BEm"/>
    <property type="match status" value="1"/>
</dbReference>
<gene>
    <name evidence="15" type="ORF">GT037_004317</name>
</gene>
<evidence type="ECO:0000256" key="3">
    <source>
        <dbReference type="ARBA" id="ARBA00013165"/>
    </source>
</evidence>
<comment type="catalytic activity">
    <reaction evidence="10">
        <text>tRNA(Ile) + L-isoleucine + ATP = L-isoleucyl-tRNA(Ile) + AMP + diphosphate</text>
        <dbReference type="Rhea" id="RHEA:11060"/>
        <dbReference type="Rhea" id="RHEA-COMP:9666"/>
        <dbReference type="Rhea" id="RHEA-COMP:9695"/>
        <dbReference type="ChEBI" id="CHEBI:30616"/>
        <dbReference type="ChEBI" id="CHEBI:33019"/>
        <dbReference type="ChEBI" id="CHEBI:58045"/>
        <dbReference type="ChEBI" id="CHEBI:78442"/>
        <dbReference type="ChEBI" id="CHEBI:78528"/>
        <dbReference type="ChEBI" id="CHEBI:456215"/>
        <dbReference type="EC" id="6.1.1.5"/>
    </reaction>
</comment>
<dbReference type="Gene3D" id="1.10.10.830">
    <property type="entry name" value="Ile-tRNA synthetase CP2 domain-like"/>
    <property type="match status" value="1"/>
</dbReference>
<organism evidence="15 16">
    <name type="scientific">Alternaria burnsii</name>
    <dbReference type="NCBI Taxonomy" id="1187904"/>
    <lineage>
        <taxon>Eukaryota</taxon>
        <taxon>Fungi</taxon>
        <taxon>Dikarya</taxon>
        <taxon>Ascomycota</taxon>
        <taxon>Pezizomycotina</taxon>
        <taxon>Dothideomycetes</taxon>
        <taxon>Pleosporomycetidae</taxon>
        <taxon>Pleosporales</taxon>
        <taxon>Pleosporineae</taxon>
        <taxon>Pleosporaceae</taxon>
        <taxon>Alternaria</taxon>
        <taxon>Alternaria sect. Alternaria</taxon>
    </lineage>
</organism>
<keyword evidence="5" id="KW-0547">Nucleotide-binding</keyword>
<dbReference type="InterPro" id="IPR014729">
    <property type="entry name" value="Rossmann-like_a/b/a_fold"/>
</dbReference>
<dbReference type="SUPFAM" id="SSF47323">
    <property type="entry name" value="Anticodon-binding domain of a subclass of class I aminoacyl-tRNA synthetases"/>
    <property type="match status" value="1"/>
</dbReference>
<evidence type="ECO:0000256" key="11">
    <source>
        <dbReference type="ARBA" id="ARBA00068280"/>
    </source>
</evidence>
<evidence type="ECO:0000256" key="1">
    <source>
        <dbReference type="ARBA" id="ARBA00004173"/>
    </source>
</evidence>
<evidence type="ECO:0000256" key="8">
    <source>
        <dbReference type="ARBA" id="ARBA00023146"/>
    </source>
</evidence>
<feature type="region of interest" description="Disordered" evidence="12">
    <location>
        <begin position="273"/>
        <end position="316"/>
    </location>
</feature>
<feature type="compositionally biased region" description="Basic and acidic residues" evidence="12">
    <location>
        <begin position="355"/>
        <end position="364"/>
    </location>
</feature>
<evidence type="ECO:0000256" key="7">
    <source>
        <dbReference type="ARBA" id="ARBA00022917"/>
    </source>
</evidence>
<dbReference type="FunFam" id="3.40.50.620:FF:000111">
    <property type="entry name" value="Mitochondrial isoleucyl-tRNA synthetase"/>
    <property type="match status" value="1"/>
</dbReference>
<reference evidence="15" key="2">
    <citation type="submission" date="2020-08" db="EMBL/GenBank/DDBJ databases">
        <title>Draft Genome Sequence of Cumin Blight Pathogen Alternaria burnsii.</title>
        <authorList>
            <person name="Feng Z."/>
        </authorList>
    </citation>
    <scope>NUCLEOTIDE SEQUENCE</scope>
    <source>
        <strain evidence="15">CBS107.38</strain>
    </source>
</reference>
<dbReference type="GO" id="GO:0005524">
    <property type="term" value="F:ATP binding"/>
    <property type="evidence" value="ECO:0007669"/>
    <property type="project" value="UniProtKB-KW"/>
</dbReference>
<reference evidence="15" key="1">
    <citation type="submission" date="2020-01" db="EMBL/GenBank/DDBJ databases">
        <authorList>
            <person name="Feng Z.H.Z."/>
        </authorList>
    </citation>
    <scope>NUCLEOTIDE SEQUENCE</scope>
    <source>
        <strain evidence="15">CBS107.38</strain>
    </source>
</reference>
<accession>A0A8H7B4R8</accession>
<dbReference type="InterPro" id="IPR009008">
    <property type="entry name" value="Val/Leu/Ile-tRNA-synth_edit"/>
</dbReference>
<dbReference type="InterPro" id="IPR001412">
    <property type="entry name" value="aa-tRNA-synth_I_CS"/>
</dbReference>
<dbReference type="InterPro" id="IPR005373">
    <property type="entry name" value="PHAF1"/>
</dbReference>
<comment type="caution">
    <text evidence="15">The sequence shown here is derived from an EMBL/GenBank/DDBJ whole genome shotgun (WGS) entry which is preliminary data.</text>
</comment>
<protein>
    <recommendedName>
        <fullName evidence="11">Isoleucine--tRNA ligase, mitochondrial</fullName>
        <ecNumber evidence="3">6.1.1.5</ecNumber>
    </recommendedName>
    <alternativeName>
        <fullName evidence="9">Isoleucyl-tRNA synthetase</fullName>
    </alternativeName>
</protein>
<dbReference type="Pfam" id="PF00133">
    <property type="entry name" value="tRNA-synt_1"/>
    <property type="match status" value="1"/>
</dbReference>
<feature type="domain" description="Aminoacyl-tRNA synthetase class Ia" evidence="13">
    <location>
        <begin position="665"/>
        <end position="1309"/>
    </location>
</feature>
<evidence type="ECO:0000256" key="5">
    <source>
        <dbReference type="ARBA" id="ARBA00022741"/>
    </source>
</evidence>
<dbReference type="PANTHER" id="PTHR42765">
    <property type="entry name" value="SOLEUCYL-TRNA SYNTHETASE"/>
    <property type="match status" value="1"/>
</dbReference>
<dbReference type="PRINTS" id="PR00984">
    <property type="entry name" value="TRNASYNTHILE"/>
</dbReference>
<keyword evidence="16" id="KW-1185">Reference proteome</keyword>
<dbReference type="InterPro" id="IPR050081">
    <property type="entry name" value="Ile-tRNA_ligase"/>
</dbReference>
<dbReference type="GO" id="GO:0004822">
    <property type="term" value="F:isoleucine-tRNA ligase activity"/>
    <property type="evidence" value="ECO:0007669"/>
    <property type="project" value="UniProtKB-EC"/>
</dbReference>
<dbReference type="RefSeq" id="XP_038787636.1">
    <property type="nucleotide sequence ID" value="XM_038929364.1"/>
</dbReference>
<keyword evidence="8 15" id="KW-0030">Aminoacyl-tRNA synthetase</keyword>
<comment type="similarity">
    <text evidence="2">Belongs to the class-I aminoacyl-tRNA synthetase family.</text>
</comment>
<dbReference type="GO" id="GO:0000049">
    <property type="term" value="F:tRNA binding"/>
    <property type="evidence" value="ECO:0007669"/>
    <property type="project" value="InterPro"/>
</dbReference>
<dbReference type="Proteomes" id="UP000596902">
    <property type="component" value="Unassembled WGS sequence"/>
</dbReference>
<dbReference type="EC" id="6.1.1.5" evidence="3"/>
<evidence type="ECO:0000313" key="16">
    <source>
        <dbReference type="Proteomes" id="UP000596902"/>
    </source>
</evidence>
<feature type="compositionally biased region" description="Acidic residues" evidence="12">
    <location>
        <begin position="306"/>
        <end position="316"/>
    </location>
</feature>
<feature type="domain" description="Methionyl/Valyl/Leucyl/Isoleucyl-tRNA synthetase anticodon-binding" evidence="14">
    <location>
        <begin position="1362"/>
        <end position="1515"/>
    </location>
</feature>
<dbReference type="InterPro" id="IPR002300">
    <property type="entry name" value="aa-tRNA-synth_Ia"/>
</dbReference>
<dbReference type="Gene3D" id="3.40.50.620">
    <property type="entry name" value="HUPs"/>
    <property type="match status" value="2"/>
</dbReference>
<evidence type="ECO:0000256" key="12">
    <source>
        <dbReference type="SAM" id="MobiDB-lite"/>
    </source>
</evidence>
<dbReference type="Gene3D" id="1.10.730.20">
    <property type="match status" value="1"/>
</dbReference>
<name>A0A8H7B4R8_9PLEO</name>
<dbReference type="GO" id="GO:0006428">
    <property type="term" value="P:isoleucyl-tRNA aminoacylation"/>
    <property type="evidence" value="ECO:0007669"/>
    <property type="project" value="InterPro"/>
</dbReference>
<evidence type="ECO:0000259" key="13">
    <source>
        <dbReference type="Pfam" id="PF00133"/>
    </source>
</evidence>
<keyword evidence="7" id="KW-0648">Protein biosynthesis</keyword>